<feature type="transmembrane region" description="Helical" evidence="1">
    <location>
        <begin position="158"/>
        <end position="180"/>
    </location>
</feature>
<evidence type="ECO:0000256" key="1">
    <source>
        <dbReference type="SAM" id="Phobius"/>
    </source>
</evidence>
<protein>
    <submittedName>
        <fullName evidence="2">HdeD family acid-resistance protein</fullName>
    </submittedName>
</protein>
<dbReference type="Pfam" id="PF03729">
    <property type="entry name" value="DUF308"/>
    <property type="match status" value="2"/>
</dbReference>
<dbReference type="PANTHER" id="PTHR34989">
    <property type="entry name" value="PROTEIN HDED"/>
    <property type="match status" value="1"/>
</dbReference>
<keyword evidence="3" id="KW-1185">Reference proteome</keyword>
<dbReference type="InterPro" id="IPR052712">
    <property type="entry name" value="Acid_resist_chaperone_HdeD"/>
</dbReference>
<feature type="transmembrane region" description="Helical" evidence="1">
    <location>
        <begin position="45"/>
        <end position="64"/>
    </location>
</feature>
<feature type="transmembrane region" description="Helical" evidence="1">
    <location>
        <begin position="21"/>
        <end position="39"/>
    </location>
</feature>
<dbReference type="PANTHER" id="PTHR34989:SF1">
    <property type="entry name" value="PROTEIN HDED"/>
    <property type="match status" value="1"/>
</dbReference>
<accession>A0ABR8D7K2</accession>
<sequence length="199" mass="21821">MKHKSLGMGKRLVRNWWTVTLRGAIAIIFGLVALCWPTLTLASLVYLFASFWLVGGILLAIAAFQERLQDTHSRLLLVEGIIGIAVSAIAFISPGIAGFVLLYLIAIWAIGTGVFEIIASMQLRQTIVNERLPAVAGIISVIFGVMLIIWPVAQALAFLWLIAAYNIVFGTLLLILGLRLRSWGRRNAKLKIPVGQTRS</sequence>
<dbReference type="Proteomes" id="UP000661112">
    <property type="component" value="Unassembled WGS sequence"/>
</dbReference>
<keyword evidence="1" id="KW-1133">Transmembrane helix</keyword>
<name>A0ABR8D7K2_9NOST</name>
<dbReference type="RefSeq" id="WP_190476044.1">
    <property type="nucleotide sequence ID" value="NZ_JACJSG010000031.1"/>
</dbReference>
<gene>
    <name evidence="2" type="ORF">H6G83_21540</name>
</gene>
<reference evidence="2 3" key="1">
    <citation type="journal article" date="2020" name="ISME J.">
        <title>Comparative genomics reveals insights into cyanobacterial evolution and habitat adaptation.</title>
        <authorList>
            <person name="Chen M.Y."/>
            <person name="Teng W.K."/>
            <person name="Zhao L."/>
            <person name="Hu C.X."/>
            <person name="Zhou Y.K."/>
            <person name="Han B.P."/>
            <person name="Song L.R."/>
            <person name="Shu W.S."/>
        </authorList>
    </citation>
    <scope>NUCLEOTIDE SEQUENCE [LARGE SCALE GENOMIC DNA]</scope>
    <source>
        <strain evidence="2 3">FACHB-119</strain>
    </source>
</reference>
<feature type="transmembrane region" description="Helical" evidence="1">
    <location>
        <begin position="76"/>
        <end position="94"/>
    </location>
</feature>
<feature type="transmembrane region" description="Helical" evidence="1">
    <location>
        <begin position="100"/>
        <end position="120"/>
    </location>
</feature>
<evidence type="ECO:0000313" key="2">
    <source>
        <dbReference type="EMBL" id="MBD2503155.1"/>
    </source>
</evidence>
<evidence type="ECO:0000313" key="3">
    <source>
        <dbReference type="Proteomes" id="UP000661112"/>
    </source>
</evidence>
<dbReference type="InterPro" id="IPR005325">
    <property type="entry name" value="DUF308_memb"/>
</dbReference>
<keyword evidence="1" id="KW-0812">Transmembrane</keyword>
<keyword evidence="1" id="KW-0472">Membrane</keyword>
<feature type="transmembrane region" description="Helical" evidence="1">
    <location>
        <begin position="132"/>
        <end position="152"/>
    </location>
</feature>
<comment type="caution">
    <text evidence="2">The sequence shown here is derived from an EMBL/GenBank/DDBJ whole genome shotgun (WGS) entry which is preliminary data.</text>
</comment>
<proteinExistence type="predicted"/>
<organism evidence="2 3">
    <name type="scientific">Anabaena azotica FACHB-119</name>
    <dbReference type="NCBI Taxonomy" id="947527"/>
    <lineage>
        <taxon>Bacteria</taxon>
        <taxon>Bacillati</taxon>
        <taxon>Cyanobacteriota</taxon>
        <taxon>Cyanophyceae</taxon>
        <taxon>Nostocales</taxon>
        <taxon>Nostocaceae</taxon>
        <taxon>Anabaena</taxon>
        <taxon>Anabaena azotica</taxon>
    </lineage>
</organism>
<dbReference type="EMBL" id="JACJSG010000031">
    <property type="protein sequence ID" value="MBD2503155.1"/>
    <property type="molecule type" value="Genomic_DNA"/>
</dbReference>